<evidence type="ECO:0000313" key="4">
    <source>
        <dbReference type="Proteomes" id="UP000013526"/>
    </source>
</evidence>
<feature type="region of interest" description="Disordered" evidence="1">
    <location>
        <begin position="68"/>
        <end position="104"/>
    </location>
</feature>
<reference evidence="3 4" key="1">
    <citation type="journal article" date="2013" name="Genome Announc.">
        <title>Draft Genome Sequence of Aeromonas molluscorum Strain 848TT, Isolated from Bivalve Molluscs.</title>
        <authorList>
            <person name="Spataro N."/>
            <person name="Farfan M."/>
            <person name="Albarral V."/>
            <person name="Sanglas A."/>
            <person name="Loren J.G."/>
            <person name="Fuste M.C."/>
            <person name="Bosch E."/>
        </authorList>
    </citation>
    <scope>NUCLEOTIDE SEQUENCE [LARGE SCALE GENOMIC DNA]</scope>
    <source>
        <strain evidence="3 4">848</strain>
    </source>
</reference>
<feature type="signal peptide" evidence="2">
    <location>
        <begin position="1"/>
        <end position="19"/>
    </location>
</feature>
<keyword evidence="2" id="KW-0732">Signal</keyword>
<proteinExistence type="predicted"/>
<dbReference type="EMBL" id="AQGQ01000023">
    <property type="protein sequence ID" value="EOD56005.1"/>
    <property type="molecule type" value="Genomic_DNA"/>
</dbReference>
<accession>R1GWU1</accession>
<evidence type="ECO:0000313" key="3">
    <source>
        <dbReference type="EMBL" id="EOD56005.1"/>
    </source>
</evidence>
<sequence length="104" mass="11573">MRHSALLLILLALSTTTQAAPPSHKDGGASLSTDRINVDFDTKEYDWWQHNCLDIRIGDSRLKTDCGSMDGKYRDHYNRSIHGDNNPGQGHNKSKGNNGKGKNH</sequence>
<evidence type="ECO:0000256" key="1">
    <source>
        <dbReference type="SAM" id="MobiDB-lite"/>
    </source>
</evidence>
<gene>
    <name evidence="3" type="ORF">G113_05904</name>
</gene>
<comment type="caution">
    <text evidence="3">The sequence shown here is derived from an EMBL/GenBank/DDBJ whole genome shotgun (WGS) entry which is preliminary data.</text>
</comment>
<keyword evidence="4" id="KW-1185">Reference proteome</keyword>
<dbReference type="AlphaFoldDB" id="R1GWU1"/>
<name>R1GWU1_9GAMM</name>
<feature type="compositionally biased region" description="Basic and acidic residues" evidence="1">
    <location>
        <begin position="71"/>
        <end position="82"/>
    </location>
</feature>
<organism evidence="3 4">
    <name type="scientific">Aeromonas molluscorum 848</name>
    <dbReference type="NCBI Taxonomy" id="1268236"/>
    <lineage>
        <taxon>Bacteria</taxon>
        <taxon>Pseudomonadati</taxon>
        <taxon>Pseudomonadota</taxon>
        <taxon>Gammaproteobacteria</taxon>
        <taxon>Aeromonadales</taxon>
        <taxon>Aeromonadaceae</taxon>
        <taxon>Aeromonas</taxon>
    </lineage>
</organism>
<dbReference type="RefSeq" id="WP_005895369.1">
    <property type="nucleotide sequence ID" value="NZ_AQGQ01000023.1"/>
</dbReference>
<dbReference type="Proteomes" id="UP000013526">
    <property type="component" value="Unassembled WGS sequence"/>
</dbReference>
<feature type="chain" id="PRO_5004360823" evidence="2">
    <location>
        <begin position="20"/>
        <end position="104"/>
    </location>
</feature>
<dbReference type="PATRIC" id="fig|1268236.3.peg.1177"/>
<dbReference type="OrthoDB" id="5589043at2"/>
<evidence type="ECO:0000256" key="2">
    <source>
        <dbReference type="SAM" id="SignalP"/>
    </source>
</evidence>
<protein>
    <submittedName>
        <fullName evidence="3">Uncharacterized protein</fullName>
    </submittedName>
</protein>